<feature type="compositionally biased region" description="Low complexity" evidence="1">
    <location>
        <begin position="104"/>
        <end position="116"/>
    </location>
</feature>
<organism evidence="2 3">
    <name type="scientific">Paraglomus brasilianum</name>
    <dbReference type="NCBI Taxonomy" id="144538"/>
    <lineage>
        <taxon>Eukaryota</taxon>
        <taxon>Fungi</taxon>
        <taxon>Fungi incertae sedis</taxon>
        <taxon>Mucoromycota</taxon>
        <taxon>Glomeromycotina</taxon>
        <taxon>Glomeromycetes</taxon>
        <taxon>Paraglomerales</taxon>
        <taxon>Paraglomeraceae</taxon>
        <taxon>Paraglomus</taxon>
    </lineage>
</organism>
<evidence type="ECO:0000256" key="1">
    <source>
        <dbReference type="SAM" id="MobiDB-lite"/>
    </source>
</evidence>
<reference evidence="2" key="1">
    <citation type="submission" date="2021-06" db="EMBL/GenBank/DDBJ databases">
        <authorList>
            <person name="Kallberg Y."/>
            <person name="Tangrot J."/>
            <person name="Rosling A."/>
        </authorList>
    </citation>
    <scope>NUCLEOTIDE SEQUENCE</scope>
    <source>
        <strain evidence="2">BR232B</strain>
    </source>
</reference>
<sequence>MHIHLTPEIFVELISSKTWTLSPTPQSTPRRNKKKKQAGFSSGPASENTERMSGSTAADSIIPGGGKNKPSAFWGEGGEVYGGRGRVDGATEACSGHEKIKKWSPSGPSSTNSQSGDEYNENIIICI</sequence>
<proteinExistence type="predicted"/>
<accession>A0A9N9FN23</accession>
<feature type="compositionally biased region" description="Polar residues" evidence="1">
    <location>
        <begin position="39"/>
        <end position="58"/>
    </location>
</feature>
<dbReference type="EMBL" id="CAJVPI010000523">
    <property type="protein sequence ID" value="CAG8545673.1"/>
    <property type="molecule type" value="Genomic_DNA"/>
</dbReference>
<feature type="non-terminal residue" evidence="2">
    <location>
        <position position="1"/>
    </location>
</feature>
<name>A0A9N9FN23_9GLOM</name>
<feature type="compositionally biased region" description="Polar residues" evidence="1">
    <location>
        <begin position="17"/>
        <end position="29"/>
    </location>
</feature>
<feature type="compositionally biased region" description="Gly residues" evidence="1">
    <location>
        <begin position="75"/>
        <end position="84"/>
    </location>
</feature>
<comment type="caution">
    <text evidence="2">The sequence shown here is derived from an EMBL/GenBank/DDBJ whole genome shotgun (WGS) entry which is preliminary data.</text>
</comment>
<protein>
    <submittedName>
        <fullName evidence="2">1567_t:CDS:1</fullName>
    </submittedName>
</protein>
<dbReference type="Proteomes" id="UP000789739">
    <property type="component" value="Unassembled WGS sequence"/>
</dbReference>
<evidence type="ECO:0000313" key="3">
    <source>
        <dbReference type="Proteomes" id="UP000789739"/>
    </source>
</evidence>
<dbReference type="AlphaFoldDB" id="A0A9N9FN23"/>
<keyword evidence="3" id="KW-1185">Reference proteome</keyword>
<gene>
    <name evidence="2" type="ORF">PBRASI_LOCUS4821</name>
</gene>
<feature type="region of interest" description="Disordered" evidence="1">
    <location>
        <begin position="17"/>
        <end position="122"/>
    </location>
</feature>
<evidence type="ECO:0000313" key="2">
    <source>
        <dbReference type="EMBL" id="CAG8545673.1"/>
    </source>
</evidence>